<dbReference type="KEGG" id="dal:Dalk_0603"/>
<dbReference type="RefSeq" id="WP_012609747.1">
    <property type="nucleotide sequence ID" value="NC_011768.1"/>
</dbReference>
<proteinExistence type="predicted"/>
<dbReference type="AlphaFoldDB" id="B8FHM0"/>
<accession>B8FHM0</accession>
<protein>
    <submittedName>
        <fullName evidence="1">Uncharacterized protein</fullName>
    </submittedName>
</protein>
<keyword evidence="2" id="KW-1185">Reference proteome</keyword>
<dbReference type="Proteomes" id="UP000000739">
    <property type="component" value="Chromosome"/>
</dbReference>
<name>B8FHM0_DESAL</name>
<reference evidence="1 2" key="1">
    <citation type="journal article" date="2012" name="Environ. Microbiol.">
        <title>The genome sequence of Desulfatibacillum alkenivorans AK-01: a blueprint for anaerobic alkane oxidation.</title>
        <authorList>
            <person name="Callaghan A.V."/>
            <person name="Morris B.E."/>
            <person name="Pereira I.A."/>
            <person name="McInerney M.J."/>
            <person name="Austin R.N."/>
            <person name="Groves J.T."/>
            <person name="Kukor J.J."/>
            <person name="Suflita J.M."/>
            <person name="Young L.Y."/>
            <person name="Zylstra G.J."/>
            <person name="Wawrik B."/>
        </authorList>
    </citation>
    <scope>NUCLEOTIDE SEQUENCE [LARGE SCALE GENOMIC DNA]</scope>
    <source>
        <strain evidence="1 2">AK-01</strain>
    </source>
</reference>
<sequence length="153" mass="16335">MGDTYNDNKGAFGAGGNFQGADFSGATINVNQSEGRQTVSHKTQIHQGAGLQEAVSALGELQGLLSSIEEQKQAALKIDLEETEQTLELLLNAPESDQKAFAEKGLSSLDRFISKAKEIPGFLEKTGKAMDNLIKIGKFLAKAAGVLWTGTFF</sequence>
<organism evidence="1 2">
    <name type="scientific">Desulfatibacillum aliphaticivorans</name>
    <dbReference type="NCBI Taxonomy" id="218208"/>
    <lineage>
        <taxon>Bacteria</taxon>
        <taxon>Pseudomonadati</taxon>
        <taxon>Thermodesulfobacteriota</taxon>
        <taxon>Desulfobacteria</taxon>
        <taxon>Desulfobacterales</taxon>
        <taxon>Desulfatibacillaceae</taxon>
        <taxon>Desulfatibacillum</taxon>
    </lineage>
</organism>
<dbReference type="HOGENOM" id="CLU_1710277_0_0_7"/>
<dbReference type="EMBL" id="CP001322">
    <property type="protein sequence ID" value="ACL02308.1"/>
    <property type="molecule type" value="Genomic_DNA"/>
</dbReference>
<evidence type="ECO:0000313" key="1">
    <source>
        <dbReference type="EMBL" id="ACL02308.1"/>
    </source>
</evidence>
<evidence type="ECO:0000313" key="2">
    <source>
        <dbReference type="Proteomes" id="UP000000739"/>
    </source>
</evidence>
<gene>
    <name evidence="1" type="ordered locus">Dalk_0603</name>
</gene>